<dbReference type="AlphaFoldDB" id="A0A1Z3HT63"/>
<reference evidence="1 2" key="1">
    <citation type="journal article" date="2016" name="Biochim. Biophys. Acta">
        <title>Characterization of red-shifted phycobilisomes isolated from the chlorophyll f-containing cyanobacterium Halomicronema hongdechloris.</title>
        <authorList>
            <person name="Li Y."/>
            <person name="Lin Y."/>
            <person name="Garvey C.J."/>
            <person name="Birch D."/>
            <person name="Corkery R.W."/>
            <person name="Loughlin P.C."/>
            <person name="Scheer H."/>
            <person name="Willows R.D."/>
            <person name="Chen M."/>
        </authorList>
    </citation>
    <scope>NUCLEOTIDE SEQUENCE [LARGE SCALE GENOMIC DNA]</scope>
    <source>
        <strain evidence="1 2">C2206</strain>
    </source>
</reference>
<evidence type="ECO:0008006" key="3">
    <source>
        <dbReference type="Google" id="ProtNLM"/>
    </source>
</evidence>
<dbReference type="Proteomes" id="UP000191901">
    <property type="component" value="Chromosome"/>
</dbReference>
<dbReference type="STRING" id="1641165.XM38_18100"/>
<name>A0A1Z3HT63_9CYAN</name>
<dbReference type="OrthoDB" id="565202at2"/>
<proteinExistence type="predicted"/>
<dbReference type="RefSeq" id="WP_080811470.1">
    <property type="nucleotide sequence ID" value="NZ_CP021983.2"/>
</dbReference>
<gene>
    <name evidence="1" type="ORF">XM38_044230</name>
</gene>
<dbReference type="KEGG" id="hhg:XM38_044230"/>
<organism evidence="1 2">
    <name type="scientific">Halomicronema hongdechloris C2206</name>
    <dbReference type="NCBI Taxonomy" id="1641165"/>
    <lineage>
        <taxon>Bacteria</taxon>
        <taxon>Bacillati</taxon>
        <taxon>Cyanobacteriota</taxon>
        <taxon>Cyanophyceae</taxon>
        <taxon>Nodosilineales</taxon>
        <taxon>Nodosilineaceae</taxon>
        <taxon>Halomicronema</taxon>
    </lineage>
</organism>
<keyword evidence="2" id="KW-1185">Reference proteome</keyword>
<sequence length="109" mass="12575">MPRPSRQRRADSRRGSFEPASSEVVNWDELAQRLQMLLDHVNQLRALQQHQGPIGTEDMVRTQQRLAAIEADLASQLWSWRQLQEPFWQAVRFGGLGLIVGWVLRSWAG</sequence>
<evidence type="ECO:0000313" key="1">
    <source>
        <dbReference type="EMBL" id="ASC73456.1"/>
    </source>
</evidence>
<dbReference type="EMBL" id="CP021983">
    <property type="protein sequence ID" value="ASC73456.1"/>
    <property type="molecule type" value="Genomic_DNA"/>
</dbReference>
<protein>
    <recommendedName>
        <fullName evidence="3">DUF2203 domain-containing protein</fullName>
    </recommendedName>
</protein>
<evidence type="ECO:0000313" key="2">
    <source>
        <dbReference type="Proteomes" id="UP000191901"/>
    </source>
</evidence>
<accession>A0A1Z3HT63</accession>